<evidence type="ECO:0000259" key="2">
    <source>
        <dbReference type="Pfam" id="PF18962"/>
    </source>
</evidence>
<dbReference type="PANTHER" id="PTHR43739">
    <property type="entry name" value="XYLOGLUCANASE (EUROFUNG)"/>
    <property type="match status" value="1"/>
</dbReference>
<dbReference type="SUPFAM" id="SSF110296">
    <property type="entry name" value="Oligoxyloglucan reducing end-specific cellobiohydrolase"/>
    <property type="match status" value="2"/>
</dbReference>
<gene>
    <name evidence="3" type="ORF">H4K34_01255</name>
</gene>
<sequence>MKRGLLFSIGGLMLAGAYIWMSPAEKNYYEPREQSLNEASAQGYAEYMSRIRRNPVTGKVEEADVIAAREQLQRMAKNSSSSLSLQWTEMGPNDMGGRTRSLLFDKDNPSKMWAGSVTGGIFHSPNGGRSWIPVDDQMENLVVTDLAQGADGAIYASTGENSYLFVNTLDGAGIFKSTDGGLTFSQLASTDPSQNPNEGWTEVGKIACDPNNANRIYVASSDGLKISNDGGNSWTTEISSGTGQDIVVTKSGTVWAKVGQRIWKSTDGSAGSFNEITQTGGNTATSIGRTTDRMKIAVSPSDENYVYVLVTTGRIFDRVYQSKDGGTTWSVIGTRSALLSMVDQSPFAVMIGVDPKDKERIIVGGLTMWEWSKDNGWFQIASQNSGSTNFYVHVDLHEIQWHPTDSNTIYVGNDGGIFKSTNDGFSWTEENKGYATIQFYKMAVGFDGVMTGGTQDNGTIKIDPNSTLPKGGVRTIGITQPDGSVFDGDGGYTAISHLDQEVRFKARQYGQIGRSINSGDEYSYFYNSRMAGRYNAFSFAFADFVTPYLLWEKLEDRNSIDSIAFIADTIKMSYGFGNGNPRYSSQFTKPQSSTKFVPESFVVKAGSQVVTSDASGTLSGDGTGTFDAVTGQYTVEFNNGTSLEIRASVATSYDPGAIIIIPSETGDIPITETITNGLNPSDTFMVQDPVQSMFAVGLTAYTNASEPGNLGGGVWLTRDVLSNRTQIPEWWHIGALANGETPSCMAFSHDGDVLFVGTNFGRVVRYSNLTNARTKETADIDINYLVNPPAASNAVINDRVIFSQPNRSITSIVIDTEDPDRLIITCGNYGTNLNHVFYTENARSASLSTSGFVAKDGNLPPMPVMDAVINYNDPTGGQVILGTDLGVFTTDDITASNVSWTAENNGLANVQVFDLLQTRTIRYDLVSNTDFEGAIYAATHGRGIFRTGSTSDFVGIDEPKQAEVAAVEKLELFPNPAQNNVNVVLNLENRSDVKINVRDMSGKLVKSVSYNNLPSGTEKVSFSIQSLKNGNYVISVIKGQEVKTGKLVIVH</sequence>
<name>A0A7H0VFK1_9FLAO</name>
<organism evidence="3 4">
    <name type="scientific">Croceimicrobium hydrocarbonivorans</name>
    <dbReference type="NCBI Taxonomy" id="2761580"/>
    <lineage>
        <taxon>Bacteria</taxon>
        <taxon>Pseudomonadati</taxon>
        <taxon>Bacteroidota</taxon>
        <taxon>Flavobacteriia</taxon>
        <taxon>Flavobacteriales</taxon>
        <taxon>Owenweeksiaceae</taxon>
        <taxon>Croceimicrobium</taxon>
    </lineage>
</organism>
<dbReference type="InterPro" id="IPR015943">
    <property type="entry name" value="WD40/YVTN_repeat-like_dom_sf"/>
</dbReference>
<evidence type="ECO:0000313" key="3">
    <source>
        <dbReference type="EMBL" id="QNR24499.1"/>
    </source>
</evidence>
<dbReference type="Proteomes" id="UP000516305">
    <property type="component" value="Chromosome"/>
</dbReference>
<protein>
    <submittedName>
        <fullName evidence="3">T9SS type A sorting domain-containing protein</fullName>
    </submittedName>
</protein>
<reference evidence="3 4" key="1">
    <citation type="submission" date="2020-08" db="EMBL/GenBank/DDBJ databases">
        <title>Croceimicrobium hydrocarbonivorans gen. nov., sp. nov., a novel marine bacterium isolated from a bacterial consortium that degrades polyethylene terephthalate.</title>
        <authorList>
            <person name="Liu R."/>
        </authorList>
    </citation>
    <scope>NUCLEOTIDE SEQUENCE [LARGE SCALE GENOMIC DNA]</scope>
    <source>
        <strain evidence="3 4">A20-9</strain>
    </source>
</reference>
<dbReference type="Gene3D" id="2.130.10.10">
    <property type="entry name" value="YVTN repeat-like/Quinoprotein amine dehydrogenase"/>
    <property type="match status" value="3"/>
</dbReference>
<keyword evidence="1" id="KW-0732">Signal</keyword>
<proteinExistence type="predicted"/>
<dbReference type="NCBIfam" id="TIGR04183">
    <property type="entry name" value="Por_Secre_tail"/>
    <property type="match status" value="1"/>
</dbReference>
<keyword evidence="4" id="KW-1185">Reference proteome</keyword>
<dbReference type="PANTHER" id="PTHR43739:SF5">
    <property type="entry name" value="EXO-ALPHA-SIALIDASE"/>
    <property type="match status" value="1"/>
</dbReference>
<dbReference type="InterPro" id="IPR026444">
    <property type="entry name" value="Secre_tail"/>
</dbReference>
<accession>A0A7H0VFK1</accession>
<dbReference type="AlphaFoldDB" id="A0A7H0VFK1"/>
<evidence type="ECO:0000256" key="1">
    <source>
        <dbReference type="ARBA" id="ARBA00022729"/>
    </source>
</evidence>
<dbReference type="EMBL" id="CP060139">
    <property type="protein sequence ID" value="QNR24499.1"/>
    <property type="molecule type" value="Genomic_DNA"/>
</dbReference>
<dbReference type="RefSeq" id="WP_210759026.1">
    <property type="nucleotide sequence ID" value="NZ_CP060139.1"/>
</dbReference>
<feature type="domain" description="Secretion system C-terminal sorting" evidence="2">
    <location>
        <begin position="972"/>
        <end position="1049"/>
    </location>
</feature>
<evidence type="ECO:0000313" key="4">
    <source>
        <dbReference type="Proteomes" id="UP000516305"/>
    </source>
</evidence>
<dbReference type="Pfam" id="PF18962">
    <property type="entry name" value="Por_Secre_tail"/>
    <property type="match status" value="1"/>
</dbReference>
<dbReference type="GO" id="GO:0010411">
    <property type="term" value="P:xyloglucan metabolic process"/>
    <property type="evidence" value="ECO:0007669"/>
    <property type="project" value="TreeGrafter"/>
</dbReference>
<dbReference type="KEGG" id="chyd:H4K34_01255"/>
<dbReference type="CDD" id="cd15482">
    <property type="entry name" value="Sialidase_non-viral"/>
    <property type="match status" value="1"/>
</dbReference>
<dbReference type="InterPro" id="IPR052025">
    <property type="entry name" value="Xyloglucanase_GH74"/>
</dbReference>